<dbReference type="Proteomes" id="UP000784294">
    <property type="component" value="Unassembled WGS sequence"/>
</dbReference>
<comment type="caution">
    <text evidence="2">The sequence shown here is derived from an EMBL/GenBank/DDBJ whole genome shotgun (WGS) entry which is preliminary data.</text>
</comment>
<gene>
    <name evidence="2" type="ORF">PXEA_LOCUS2751</name>
</gene>
<accession>A0A3S5AZX0</accession>
<feature type="compositionally biased region" description="Polar residues" evidence="1">
    <location>
        <begin position="161"/>
        <end position="172"/>
    </location>
</feature>
<feature type="compositionally biased region" description="Polar residues" evidence="1">
    <location>
        <begin position="195"/>
        <end position="204"/>
    </location>
</feature>
<keyword evidence="3" id="KW-1185">Reference proteome</keyword>
<sequence>MSSLCCPADTTSLGTSYGGPGVRLANFTIGAGAANETLLLSRIRTTSLNEDPLITRGGGPPILPSPINEADQSASLGASLPIAATSSASNSNEASSCRIIRQSSRFSIVSCSTSGIGSREWALSGGLESASCFSTPSQLAGDIASSEAHHTLTAGIESSFAGATTTPANSSARRAVSRLSPRSEEGSSLEPAHLVNSSFNNEESMQLGEDE</sequence>
<feature type="region of interest" description="Disordered" evidence="1">
    <location>
        <begin position="159"/>
        <end position="211"/>
    </location>
</feature>
<evidence type="ECO:0000313" key="2">
    <source>
        <dbReference type="EMBL" id="VEL09311.1"/>
    </source>
</evidence>
<reference evidence="2" key="1">
    <citation type="submission" date="2018-11" db="EMBL/GenBank/DDBJ databases">
        <authorList>
            <consortium name="Pathogen Informatics"/>
        </authorList>
    </citation>
    <scope>NUCLEOTIDE SEQUENCE</scope>
</reference>
<protein>
    <submittedName>
        <fullName evidence="2">Uncharacterized protein</fullName>
    </submittedName>
</protein>
<dbReference type="EMBL" id="CAAALY010006011">
    <property type="protein sequence ID" value="VEL09311.1"/>
    <property type="molecule type" value="Genomic_DNA"/>
</dbReference>
<evidence type="ECO:0000313" key="3">
    <source>
        <dbReference type="Proteomes" id="UP000784294"/>
    </source>
</evidence>
<proteinExistence type="predicted"/>
<organism evidence="2 3">
    <name type="scientific">Protopolystoma xenopodis</name>
    <dbReference type="NCBI Taxonomy" id="117903"/>
    <lineage>
        <taxon>Eukaryota</taxon>
        <taxon>Metazoa</taxon>
        <taxon>Spiralia</taxon>
        <taxon>Lophotrochozoa</taxon>
        <taxon>Platyhelminthes</taxon>
        <taxon>Monogenea</taxon>
        <taxon>Polyopisthocotylea</taxon>
        <taxon>Polystomatidea</taxon>
        <taxon>Polystomatidae</taxon>
        <taxon>Protopolystoma</taxon>
    </lineage>
</organism>
<name>A0A3S5AZX0_9PLAT</name>
<evidence type="ECO:0000256" key="1">
    <source>
        <dbReference type="SAM" id="MobiDB-lite"/>
    </source>
</evidence>
<dbReference type="AlphaFoldDB" id="A0A3S5AZX0"/>